<dbReference type="GO" id="GO:0003682">
    <property type="term" value="F:chromatin binding"/>
    <property type="evidence" value="ECO:0000318"/>
    <property type="project" value="GO_Central"/>
</dbReference>
<evidence type="ECO:0000256" key="2">
    <source>
        <dbReference type="ARBA" id="ARBA00004496"/>
    </source>
</evidence>
<keyword evidence="6" id="KW-0143">Chaperone</keyword>
<comment type="function">
    <text evidence="8">May modulate chromatin structure by regulation of nucleosome assembly/disassembly.</text>
</comment>
<dbReference type="AlphaFoldDB" id="A0A0K9NUV0"/>
<protein>
    <recommendedName>
        <fullName evidence="13">Nucleosome assembly protein</fullName>
    </recommendedName>
</protein>
<dbReference type="InterPro" id="IPR002164">
    <property type="entry name" value="NAP_family"/>
</dbReference>
<comment type="subcellular location">
    <subcellularLocation>
        <location evidence="2">Cytoplasm</location>
    </subcellularLocation>
    <subcellularLocation>
        <location evidence="1">Nucleus</location>
    </subcellularLocation>
</comment>
<evidence type="ECO:0000256" key="4">
    <source>
        <dbReference type="ARBA" id="ARBA00022490"/>
    </source>
</evidence>
<dbReference type="GO" id="GO:0042393">
    <property type="term" value="F:histone binding"/>
    <property type="evidence" value="ECO:0000318"/>
    <property type="project" value="GO_Central"/>
</dbReference>
<evidence type="ECO:0000256" key="6">
    <source>
        <dbReference type="ARBA" id="ARBA00023186"/>
    </source>
</evidence>
<dbReference type="FunFam" id="3.30.1120.90:FF:000005">
    <property type="entry name" value="Nucleosome assembly protein11"/>
    <property type="match status" value="1"/>
</dbReference>
<dbReference type="FunFam" id="1.20.5.1500:FF:000001">
    <property type="entry name" value="Nucleosome assembly protein 1-like 1"/>
    <property type="match status" value="1"/>
</dbReference>
<evidence type="ECO:0000256" key="10">
    <source>
        <dbReference type="SAM" id="MobiDB-lite"/>
    </source>
</evidence>
<feature type="region of interest" description="Disordered" evidence="10">
    <location>
        <begin position="302"/>
        <end position="331"/>
    </location>
</feature>
<dbReference type="GO" id="GO:0005634">
    <property type="term" value="C:nucleus"/>
    <property type="evidence" value="ECO:0000318"/>
    <property type="project" value="GO_Central"/>
</dbReference>
<evidence type="ECO:0000313" key="12">
    <source>
        <dbReference type="Proteomes" id="UP000036987"/>
    </source>
</evidence>
<dbReference type="OrthoDB" id="27325at2759"/>
<dbReference type="Pfam" id="PF00956">
    <property type="entry name" value="NAP"/>
    <property type="match status" value="1"/>
</dbReference>
<dbReference type="GO" id="GO:0006334">
    <property type="term" value="P:nucleosome assembly"/>
    <property type="evidence" value="ECO:0000318"/>
    <property type="project" value="GO_Central"/>
</dbReference>
<gene>
    <name evidence="11" type="ORF">ZOSMA_65G00570</name>
</gene>
<keyword evidence="7" id="KW-0539">Nucleus</keyword>
<evidence type="ECO:0000256" key="8">
    <source>
        <dbReference type="ARBA" id="ARBA00037572"/>
    </source>
</evidence>
<evidence type="ECO:0000256" key="5">
    <source>
        <dbReference type="ARBA" id="ARBA00023054"/>
    </source>
</evidence>
<dbReference type="STRING" id="29655.A0A0K9NUV0"/>
<evidence type="ECO:0000313" key="11">
    <source>
        <dbReference type="EMBL" id="KMZ59725.1"/>
    </source>
</evidence>
<comment type="similarity">
    <text evidence="3 9">Belongs to the nucleosome assembly protein (NAP) family.</text>
</comment>
<organism evidence="11 12">
    <name type="scientific">Zostera marina</name>
    <name type="common">Eelgrass</name>
    <dbReference type="NCBI Taxonomy" id="29655"/>
    <lineage>
        <taxon>Eukaryota</taxon>
        <taxon>Viridiplantae</taxon>
        <taxon>Streptophyta</taxon>
        <taxon>Embryophyta</taxon>
        <taxon>Tracheophyta</taxon>
        <taxon>Spermatophyta</taxon>
        <taxon>Magnoliopsida</taxon>
        <taxon>Liliopsida</taxon>
        <taxon>Zosteraceae</taxon>
        <taxon>Zostera</taxon>
    </lineage>
</organism>
<dbReference type="GO" id="GO:0000724">
    <property type="term" value="P:double-strand break repair via homologous recombination"/>
    <property type="evidence" value="ECO:0007669"/>
    <property type="project" value="UniProtKB-ARBA"/>
</dbReference>
<reference evidence="12" key="1">
    <citation type="journal article" date="2016" name="Nature">
        <title>The genome of the seagrass Zostera marina reveals angiosperm adaptation to the sea.</title>
        <authorList>
            <person name="Olsen J.L."/>
            <person name="Rouze P."/>
            <person name="Verhelst B."/>
            <person name="Lin Y.-C."/>
            <person name="Bayer T."/>
            <person name="Collen J."/>
            <person name="Dattolo E."/>
            <person name="De Paoli E."/>
            <person name="Dittami S."/>
            <person name="Maumus F."/>
            <person name="Michel G."/>
            <person name="Kersting A."/>
            <person name="Lauritano C."/>
            <person name="Lohaus R."/>
            <person name="Toepel M."/>
            <person name="Tonon T."/>
            <person name="Vanneste K."/>
            <person name="Amirebrahimi M."/>
            <person name="Brakel J."/>
            <person name="Bostroem C."/>
            <person name="Chovatia M."/>
            <person name="Grimwood J."/>
            <person name="Jenkins J.W."/>
            <person name="Jueterbock A."/>
            <person name="Mraz A."/>
            <person name="Stam W.T."/>
            <person name="Tice H."/>
            <person name="Bornberg-Bauer E."/>
            <person name="Green P.J."/>
            <person name="Pearson G.A."/>
            <person name="Procaccini G."/>
            <person name="Duarte C.M."/>
            <person name="Schmutz J."/>
            <person name="Reusch T.B.H."/>
            <person name="Van de Peer Y."/>
        </authorList>
    </citation>
    <scope>NUCLEOTIDE SEQUENCE [LARGE SCALE GENOMIC DNA]</scope>
    <source>
        <strain evidence="12">cv. Finnish</strain>
    </source>
</reference>
<dbReference type="InterPro" id="IPR037231">
    <property type="entry name" value="NAP-like_sf"/>
</dbReference>
<dbReference type="GO" id="GO:0000785">
    <property type="term" value="C:chromatin"/>
    <property type="evidence" value="ECO:0000318"/>
    <property type="project" value="GO_Central"/>
</dbReference>
<keyword evidence="4" id="KW-0963">Cytoplasm</keyword>
<feature type="compositionally biased region" description="Acidic residues" evidence="10">
    <location>
        <begin position="302"/>
        <end position="317"/>
    </location>
</feature>
<evidence type="ECO:0000256" key="1">
    <source>
        <dbReference type="ARBA" id="ARBA00004123"/>
    </source>
</evidence>
<evidence type="ECO:0008006" key="13">
    <source>
        <dbReference type="Google" id="ProtNLM"/>
    </source>
</evidence>
<name>A0A0K9NUV0_ZOSMR</name>
<evidence type="ECO:0000256" key="9">
    <source>
        <dbReference type="RuleBase" id="RU003876"/>
    </source>
</evidence>
<keyword evidence="12" id="KW-1185">Reference proteome</keyword>
<proteinExistence type="inferred from homology"/>
<dbReference type="Gene3D" id="1.20.5.1500">
    <property type="match status" value="1"/>
</dbReference>
<evidence type="ECO:0000256" key="7">
    <source>
        <dbReference type="ARBA" id="ARBA00023242"/>
    </source>
</evidence>
<dbReference type="GO" id="GO:0005737">
    <property type="term" value="C:cytoplasm"/>
    <property type="evidence" value="ECO:0007669"/>
    <property type="project" value="UniProtKB-SubCell"/>
</dbReference>
<dbReference type="EMBL" id="LFYR01001739">
    <property type="protein sequence ID" value="KMZ59725.1"/>
    <property type="molecule type" value="Genomic_DNA"/>
</dbReference>
<comment type="caution">
    <text evidence="11">The sequence shown here is derived from an EMBL/GenBank/DDBJ whole genome shotgun (WGS) entry which is preliminary data.</text>
</comment>
<dbReference type="PANTHER" id="PTHR11875">
    <property type="entry name" value="TESTIS-SPECIFIC Y-ENCODED PROTEIN"/>
    <property type="match status" value="1"/>
</dbReference>
<dbReference type="Gene3D" id="3.30.1120.90">
    <property type="entry name" value="Nucleosome assembly protein"/>
    <property type="match status" value="1"/>
</dbReference>
<accession>A0A0K9NUV0</accession>
<evidence type="ECO:0000256" key="3">
    <source>
        <dbReference type="ARBA" id="ARBA00009947"/>
    </source>
</evidence>
<dbReference type="Proteomes" id="UP000036987">
    <property type="component" value="Unassembled WGS sequence"/>
</dbReference>
<dbReference type="SUPFAM" id="SSF143113">
    <property type="entry name" value="NAP-like"/>
    <property type="match status" value="1"/>
</dbReference>
<sequence>MTDTNEIAVVPKIADLTCLGLSKEENNLLIKAAMKKSLSTVEGMNSVMLTTLSPNVRKRVETLQEIQAVHDGLVSAYRVELAALEAKYDSLYAPLYTKRYEIINGISEVDGIVPEEADPPVKGIPEFWMNALCSNDMLSCEINDDDKEVLKYVKDIKCSKLEDANGFKLEFYFDTNPFFSNSVLSKLYFMTDDEDEHTLEKATGTVINWFPGKNILKAPNVREVERSDYEETSDDDDEDSFFQFFNPPEVPTDISELDDHKAANLQNIMERDLDIGFTIKEKIITKAILWFTGEAMDDDLYLDLGDSDTESSDGEEVENGHDEKAPAAGEV</sequence>
<keyword evidence="5" id="KW-0175">Coiled coil</keyword>